<evidence type="ECO:0000256" key="8">
    <source>
        <dbReference type="ARBA" id="ARBA00022840"/>
    </source>
</evidence>
<evidence type="ECO:0000259" key="13">
    <source>
        <dbReference type="Pfam" id="PF01288"/>
    </source>
</evidence>
<dbReference type="CDD" id="cd00483">
    <property type="entry name" value="HPPK"/>
    <property type="match status" value="1"/>
</dbReference>
<reference evidence="14 15" key="1">
    <citation type="submission" date="2020-08" db="EMBL/GenBank/DDBJ databases">
        <title>Functional genomics of gut bacteria from endangered species of beetles.</title>
        <authorList>
            <person name="Carlos-Shanley C."/>
        </authorList>
    </citation>
    <scope>NUCLEOTIDE SEQUENCE [LARGE SCALE GENOMIC DNA]</scope>
    <source>
        <strain evidence="14 15">S00245</strain>
    </source>
</reference>
<evidence type="ECO:0000256" key="9">
    <source>
        <dbReference type="ARBA" id="ARBA00022909"/>
    </source>
</evidence>
<dbReference type="PANTHER" id="PTHR43071:SF1">
    <property type="entry name" value="2-AMINO-4-HYDROXY-6-HYDROXYMETHYLDIHYDROPTERIDINE PYROPHOSPHOKINASE"/>
    <property type="match status" value="1"/>
</dbReference>
<dbReference type="GO" id="GO:0003848">
    <property type="term" value="F:2-amino-4-hydroxy-6-hydroxymethyldihydropteridine diphosphokinase activity"/>
    <property type="evidence" value="ECO:0007669"/>
    <property type="project" value="UniProtKB-EC"/>
</dbReference>
<dbReference type="InterPro" id="IPR000550">
    <property type="entry name" value="Hppk"/>
</dbReference>
<proteinExistence type="inferred from homology"/>
<comment type="caution">
    <text evidence="14">The sequence shown here is derived from an EMBL/GenBank/DDBJ whole genome shotgun (WGS) entry which is preliminary data.</text>
</comment>
<dbReference type="SUPFAM" id="SSF55083">
    <property type="entry name" value="6-hydroxymethyl-7,8-dihydropterin pyrophosphokinase, HPPK"/>
    <property type="match status" value="1"/>
</dbReference>
<evidence type="ECO:0000256" key="1">
    <source>
        <dbReference type="ARBA" id="ARBA00005051"/>
    </source>
</evidence>
<name>A0A7W7NVY7_9SPHN</name>
<comment type="similarity">
    <text evidence="2">Belongs to the HPPK family.</text>
</comment>
<evidence type="ECO:0000313" key="15">
    <source>
        <dbReference type="Proteomes" id="UP000555448"/>
    </source>
</evidence>
<evidence type="ECO:0000256" key="7">
    <source>
        <dbReference type="ARBA" id="ARBA00022777"/>
    </source>
</evidence>
<dbReference type="GO" id="GO:0046654">
    <property type="term" value="P:tetrahydrofolate biosynthetic process"/>
    <property type="evidence" value="ECO:0007669"/>
    <property type="project" value="UniProtKB-UniPathway"/>
</dbReference>
<keyword evidence="8" id="KW-0067">ATP-binding</keyword>
<comment type="pathway">
    <text evidence="1">Cofactor biosynthesis; tetrahydrofolate biosynthesis; 2-amino-4-hydroxy-6-hydroxymethyl-7,8-dihydropteridine diphosphate from 7,8-dihydroneopterin triphosphate: step 4/4.</text>
</comment>
<keyword evidence="6" id="KW-0547">Nucleotide-binding</keyword>
<dbReference type="Gene3D" id="3.30.70.560">
    <property type="entry name" value="7,8-Dihydro-6-hydroxymethylpterin-pyrophosphokinase HPPK"/>
    <property type="match status" value="1"/>
</dbReference>
<dbReference type="RefSeq" id="WP_184242857.1">
    <property type="nucleotide sequence ID" value="NZ_JACHLR010000003.1"/>
</dbReference>
<gene>
    <name evidence="14" type="ORF">HNO88_000881</name>
</gene>
<keyword evidence="7 14" id="KW-0418">Kinase</keyword>
<evidence type="ECO:0000313" key="14">
    <source>
        <dbReference type="EMBL" id="MBB4857570.1"/>
    </source>
</evidence>
<evidence type="ECO:0000256" key="5">
    <source>
        <dbReference type="ARBA" id="ARBA00022679"/>
    </source>
</evidence>
<accession>A0A7W7NVY7</accession>
<evidence type="ECO:0000256" key="11">
    <source>
        <dbReference type="ARBA" id="ARBA00029766"/>
    </source>
</evidence>
<protein>
    <recommendedName>
        <fullName evidence="4">2-amino-4-hydroxy-6-hydroxymethyldihydropteridine pyrophosphokinase</fullName>
        <ecNumber evidence="3">2.7.6.3</ecNumber>
    </recommendedName>
    <alternativeName>
        <fullName evidence="11">6-hydroxymethyl-7,8-dihydropterin pyrophosphokinase</fullName>
    </alternativeName>
    <alternativeName>
        <fullName evidence="12">7,8-dihydro-6-hydroxymethylpterin-pyrophosphokinase</fullName>
    </alternativeName>
</protein>
<dbReference type="Pfam" id="PF01288">
    <property type="entry name" value="HPPK"/>
    <property type="match status" value="1"/>
</dbReference>
<dbReference type="UniPathway" id="UPA00077">
    <property type="reaction ID" value="UER00155"/>
</dbReference>
<dbReference type="NCBIfam" id="TIGR01498">
    <property type="entry name" value="folK"/>
    <property type="match status" value="1"/>
</dbReference>
<dbReference type="EMBL" id="JACHLR010000003">
    <property type="protein sequence ID" value="MBB4857570.1"/>
    <property type="molecule type" value="Genomic_DNA"/>
</dbReference>
<organism evidence="14 15">
    <name type="scientific">Novosphingobium chloroacetimidivorans</name>
    <dbReference type="NCBI Taxonomy" id="1428314"/>
    <lineage>
        <taxon>Bacteria</taxon>
        <taxon>Pseudomonadati</taxon>
        <taxon>Pseudomonadota</taxon>
        <taxon>Alphaproteobacteria</taxon>
        <taxon>Sphingomonadales</taxon>
        <taxon>Sphingomonadaceae</taxon>
        <taxon>Novosphingobium</taxon>
    </lineage>
</organism>
<evidence type="ECO:0000256" key="6">
    <source>
        <dbReference type="ARBA" id="ARBA00022741"/>
    </source>
</evidence>
<dbReference type="GO" id="GO:0016301">
    <property type="term" value="F:kinase activity"/>
    <property type="evidence" value="ECO:0007669"/>
    <property type="project" value="UniProtKB-KW"/>
</dbReference>
<evidence type="ECO:0000256" key="10">
    <source>
        <dbReference type="ARBA" id="ARBA00029409"/>
    </source>
</evidence>
<sequence>MAEHRYLIGLGSNMRHVRHGAPAQVLHAALAQLAGDGLAVEVHSPIVNSAPLGPSHRRYANAAAIVRTWLEPEALLAHLKQTEASFGRRAGGMRWRARVLDLDIILWSEGAYAAPGLVIPHPEFRHRAFVLQPASHIAPRWRDPLTGLTLAHLTARVTRPLDPGA</sequence>
<dbReference type="PANTHER" id="PTHR43071">
    <property type="entry name" value="2-AMINO-4-HYDROXY-6-HYDROXYMETHYLDIHYDROPTERIDINE PYROPHOSPHOKINASE"/>
    <property type="match status" value="1"/>
</dbReference>
<comment type="function">
    <text evidence="10">Catalyzes the transfer of pyrophosphate from adenosine triphosphate (ATP) to 6-hydroxymethyl-7,8-dihydropterin, an enzymatic step in folate biosynthesis pathway.</text>
</comment>
<dbReference type="Proteomes" id="UP000555448">
    <property type="component" value="Unassembled WGS sequence"/>
</dbReference>
<evidence type="ECO:0000256" key="12">
    <source>
        <dbReference type="ARBA" id="ARBA00033413"/>
    </source>
</evidence>
<evidence type="ECO:0000256" key="2">
    <source>
        <dbReference type="ARBA" id="ARBA00005810"/>
    </source>
</evidence>
<evidence type="ECO:0000256" key="4">
    <source>
        <dbReference type="ARBA" id="ARBA00016218"/>
    </source>
</evidence>
<keyword evidence="15" id="KW-1185">Reference proteome</keyword>
<dbReference type="InterPro" id="IPR035907">
    <property type="entry name" value="Hppk_sf"/>
</dbReference>
<dbReference type="GO" id="GO:0046656">
    <property type="term" value="P:folic acid biosynthetic process"/>
    <property type="evidence" value="ECO:0007669"/>
    <property type="project" value="UniProtKB-KW"/>
</dbReference>
<dbReference type="GO" id="GO:0005524">
    <property type="term" value="F:ATP binding"/>
    <property type="evidence" value="ECO:0007669"/>
    <property type="project" value="UniProtKB-KW"/>
</dbReference>
<dbReference type="EC" id="2.7.6.3" evidence="3"/>
<feature type="domain" description="7,8-dihydro-6-hydroxymethylpterin-pyrophosphokinase" evidence="13">
    <location>
        <begin position="8"/>
        <end position="139"/>
    </location>
</feature>
<dbReference type="AlphaFoldDB" id="A0A7W7NVY7"/>
<keyword evidence="5 14" id="KW-0808">Transferase</keyword>
<evidence type="ECO:0000256" key="3">
    <source>
        <dbReference type="ARBA" id="ARBA00013253"/>
    </source>
</evidence>
<keyword evidence="9" id="KW-0289">Folate biosynthesis</keyword>